<dbReference type="RefSeq" id="WP_309866164.1">
    <property type="nucleotide sequence ID" value="NZ_JAVDQG010000005.1"/>
</dbReference>
<dbReference type="InterPro" id="IPR001626">
    <property type="entry name" value="ABC_TroCD"/>
</dbReference>
<evidence type="ECO:0000256" key="4">
    <source>
        <dbReference type="ARBA" id="ARBA00022475"/>
    </source>
</evidence>
<dbReference type="PANTHER" id="PTHR30477">
    <property type="entry name" value="ABC-TRANSPORTER METAL-BINDING PROTEIN"/>
    <property type="match status" value="1"/>
</dbReference>
<comment type="caution">
    <text evidence="10">The sequence shown here is derived from an EMBL/GenBank/DDBJ whole genome shotgun (WGS) entry which is preliminary data.</text>
</comment>
<feature type="transmembrane region" description="Helical" evidence="9">
    <location>
        <begin position="208"/>
        <end position="226"/>
    </location>
</feature>
<dbReference type="Gene3D" id="1.10.10.10">
    <property type="entry name" value="Winged helix-like DNA-binding domain superfamily/Winged helix DNA-binding domain"/>
    <property type="match status" value="1"/>
</dbReference>
<keyword evidence="6 9" id="KW-1133">Transmembrane helix</keyword>
<dbReference type="CDD" id="cd06550">
    <property type="entry name" value="TM_ABC_iron-siderophores_like"/>
    <property type="match status" value="1"/>
</dbReference>
<feature type="transmembrane region" description="Helical" evidence="9">
    <location>
        <begin position="46"/>
        <end position="64"/>
    </location>
</feature>
<evidence type="ECO:0000256" key="8">
    <source>
        <dbReference type="RuleBase" id="RU003943"/>
    </source>
</evidence>
<keyword evidence="11" id="KW-1185">Reference proteome</keyword>
<feature type="transmembrane region" description="Helical" evidence="9">
    <location>
        <begin position="147"/>
        <end position="165"/>
    </location>
</feature>
<evidence type="ECO:0000256" key="5">
    <source>
        <dbReference type="ARBA" id="ARBA00022692"/>
    </source>
</evidence>
<keyword evidence="5 8" id="KW-0812">Transmembrane</keyword>
<dbReference type="Proteomes" id="UP001185012">
    <property type="component" value="Unassembled WGS sequence"/>
</dbReference>
<protein>
    <submittedName>
        <fullName evidence="10">Manganese/zinc/iron transport system permease protein</fullName>
    </submittedName>
</protein>
<feature type="transmembrane region" description="Helical" evidence="9">
    <location>
        <begin position="177"/>
        <end position="202"/>
    </location>
</feature>
<feature type="transmembrane region" description="Helical" evidence="9">
    <location>
        <begin position="102"/>
        <end position="120"/>
    </location>
</feature>
<dbReference type="InterPro" id="IPR036388">
    <property type="entry name" value="WH-like_DNA-bd_sf"/>
</dbReference>
<dbReference type="SUPFAM" id="SSF81345">
    <property type="entry name" value="ABC transporter involved in vitamin B12 uptake, BtuC"/>
    <property type="match status" value="1"/>
</dbReference>
<evidence type="ECO:0000256" key="9">
    <source>
        <dbReference type="SAM" id="Phobius"/>
    </source>
</evidence>
<evidence type="ECO:0000256" key="1">
    <source>
        <dbReference type="ARBA" id="ARBA00004651"/>
    </source>
</evidence>
<comment type="subcellular location">
    <subcellularLocation>
        <location evidence="1 8">Cell membrane</location>
        <topology evidence="1 8">Multi-pass membrane protein</topology>
    </subcellularLocation>
</comment>
<evidence type="ECO:0000256" key="6">
    <source>
        <dbReference type="ARBA" id="ARBA00022989"/>
    </source>
</evidence>
<keyword evidence="4" id="KW-1003">Cell membrane</keyword>
<proteinExistence type="inferred from homology"/>
<gene>
    <name evidence="10" type="ORF">JOE21_002378</name>
</gene>
<evidence type="ECO:0000313" key="11">
    <source>
        <dbReference type="Proteomes" id="UP001185012"/>
    </source>
</evidence>
<sequence>MPSIETILRFLSDPNTLWVLSGTMLLGLSSGVIGAFAFLRKRSLMGDVLAHAALPGICIAFMLTGAKSPIFFLIGAILSGVLASIAINVITRFSRIKEDTALGLILSVFFGFGIVLLTQIQHQGSGNQSGLDKFLFGQSASLVGEDVWVMGSVAVLLLVVTFLFFKEFKLLCFDAGFGRSLGFPMTALDLFLMLLLVVAVVIGLQAAGVVLVVALIVTPAAAARYWTERLDIMLILSAILGGLSGALGTGLSTMGYNLPTGPLIVVAASFIFFISMVFAPQRGLLAKALRLARVRRETAQESILHMLYEARERGAGPVTVRDVATRFTLSSWRLQQAVRNLVKKGWIRIESRGEDRVLTATENGWQAAYNSVLHARLTEVWMMHENEVGGAIRDPDSGALREEIPEDILPTLWKLLILHGREPQWKPSLVQKPEQGGVEG</sequence>
<keyword evidence="7 9" id="KW-0472">Membrane</keyword>
<evidence type="ECO:0000313" key="10">
    <source>
        <dbReference type="EMBL" id="MDR6226371.1"/>
    </source>
</evidence>
<accession>A0ABU1INT6</accession>
<feature type="transmembrane region" description="Helical" evidence="9">
    <location>
        <begin position="233"/>
        <end position="256"/>
    </location>
</feature>
<feature type="transmembrane region" description="Helical" evidence="9">
    <location>
        <begin position="262"/>
        <end position="280"/>
    </location>
</feature>
<evidence type="ECO:0000256" key="2">
    <source>
        <dbReference type="ARBA" id="ARBA00008034"/>
    </source>
</evidence>
<reference evidence="10 11" key="1">
    <citation type="submission" date="2023-07" db="EMBL/GenBank/DDBJ databases">
        <title>Genomic Encyclopedia of Type Strains, Phase IV (KMG-IV): sequencing the most valuable type-strain genomes for metagenomic binning, comparative biology and taxonomic classification.</title>
        <authorList>
            <person name="Goeker M."/>
        </authorList>
    </citation>
    <scope>NUCLEOTIDE SEQUENCE [LARGE SCALE GENOMIC DNA]</scope>
    <source>
        <strain evidence="10 11">DSM 45903</strain>
    </source>
</reference>
<dbReference type="InterPro" id="IPR037294">
    <property type="entry name" value="ABC_BtuC-like"/>
</dbReference>
<dbReference type="EMBL" id="JAVDQG010000005">
    <property type="protein sequence ID" value="MDR6226371.1"/>
    <property type="molecule type" value="Genomic_DNA"/>
</dbReference>
<comment type="similarity">
    <text evidence="2 8">Belongs to the ABC-3 integral membrane protein family.</text>
</comment>
<dbReference type="InterPro" id="IPR036390">
    <property type="entry name" value="WH_DNA-bd_sf"/>
</dbReference>
<organism evidence="10 11">
    <name type="scientific">Desmospora profundinema</name>
    <dbReference type="NCBI Taxonomy" id="1571184"/>
    <lineage>
        <taxon>Bacteria</taxon>
        <taxon>Bacillati</taxon>
        <taxon>Bacillota</taxon>
        <taxon>Bacilli</taxon>
        <taxon>Bacillales</taxon>
        <taxon>Thermoactinomycetaceae</taxon>
        <taxon>Desmospora</taxon>
    </lineage>
</organism>
<feature type="transmembrane region" description="Helical" evidence="9">
    <location>
        <begin position="70"/>
        <end position="90"/>
    </location>
</feature>
<dbReference type="PANTHER" id="PTHR30477:SF3">
    <property type="entry name" value="METAL TRANSPORT SYSTEM MEMBRANE PROTEIN CT_069-RELATED"/>
    <property type="match status" value="1"/>
</dbReference>
<feature type="transmembrane region" description="Helical" evidence="9">
    <location>
        <begin position="17"/>
        <end position="39"/>
    </location>
</feature>
<keyword evidence="3 8" id="KW-0813">Transport</keyword>
<evidence type="ECO:0000256" key="7">
    <source>
        <dbReference type="ARBA" id="ARBA00023136"/>
    </source>
</evidence>
<dbReference type="Gene3D" id="1.10.3470.10">
    <property type="entry name" value="ABC transporter involved in vitamin B12 uptake, BtuC"/>
    <property type="match status" value="1"/>
</dbReference>
<name>A0ABU1INT6_9BACL</name>
<dbReference type="SUPFAM" id="SSF46785">
    <property type="entry name" value="Winged helix' DNA-binding domain"/>
    <property type="match status" value="1"/>
</dbReference>
<evidence type="ECO:0000256" key="3">
    <source>
        <dbReference type="ARBA" id="ARBA00022448"/>
    </source>
</evidence>
<dbReference type="Pfam" id="PF00950">
    <property type="entry name" value="ABC-3"/>
    <property type="match status" value="1"/>
</dbReference>